<keyword evidence="2" id="KW-1185">Reference proteome</keyword>
<evidence type="ECO:0008006" key="3">
    <source>
        <dbReference type="Google" id="ProtNLM"/>
    </source>
</evidence>
<name>A0A1C4E8Z5_9BACT</name>
<dbReference type="Gene3D" id="2.180.10.10">
    <property type="entry name" value="RHS repeat-associated core"/>
    <property type="match status" value="1"/>
</dbReference>
<evidence type="ECO:0000313" key="1">
    <source>
        <dbReference type="EMBL" id="SCC39942.1"/>
    </source>
</evidence>
<dbReference type="EMBL" id="FMAR01000007">
    <property type="protein sequence ID" value="SCC39942.1"/>
    <property type="molecule type" value="Genomic_DNA"/>
</dbReference>
<accession>A0A1C4E8Z5</accession>
<organism evidence="1 2">
    <name type="scientific">Chitinophaga costaii</name>
    <dbReference type="NCBI Taxonomy" id="1335309"/>
    <lineage>
        <taxon>Bacteria</taxon>
        <taxon>Pseudomonadati</taxon>
        <taxon>Bacteroidota</taxon>
        <taxon>Chitinophagia</taxon>
        <taxon>Chitinophagales</taxon>
        <taxon>Chitinophagaceae</taxon>
        <taxon>Chitinophaga</taxon>
    </lineage>
</organism>
<gene>
    <name evidence="1" type="ORF">GA0116948_107165</name>
</gene>
<protein>
    <recommendedName>
        <fullName evidence="3">YD repeat-containing protein</fullName>
    </recommendedName>
</protein>
<dbReference type="Proteomes" id="UP000242818">
    <property type="component" value="Unassembled WGS sequence"/>
</dbReference>
<dbReference type="AlphaFoldDB" id="A0A1C4E8Z5"/>
<evidence type="ECO:0000313" key="2">
    <source>
        <dbReference type="Proteomes" id="UP000242818"/>
    </source>
</evidence>
<proteinExistence type="predicted"/>
<reference evidence="1 2" key="1">
    <citation type="submission" date="2016-08" db="EMBL/GenBank/DDBJ databases">
        <authorList>
            <person name="Seilhamer J.J."/>
        </authorList>
    </citation>
    <scope>NUCLEOTIDE SEQUENCE [LARGE SCALE GENOMIC DNA]</scope>
    <source>
        <strain evidence="1 2">A37T2</strain>
    </source>
</reference>
<sequence length="293" mass="34039">MAALLLCATACHTRSNKRLNEMALQDSWYALHLQWKVKTLTQYEYIARNGEKPGAWYRKDVYNFDQDGYLQENQIYFNQGAYQDLKQPALYLRQEYTYDNRQNLVLKKVYASDGHLNYRERFVYDDHNSLARQTGVNGGGIDTFRIAYQNKYNRGGQIVERRTSAGKPPKPVAKEIYTYNANGNLETEKKYGSDPVKKNFYLLYSITSKYNGDWLLISQEKRDALAHTLSTLTYDLKGNVLKNLVKDDDGNIDNNATDVMTYEFDKRGNWTIQTVADAAGKAKTFYKREIVYY</sequence>